<dbReference type="InterPro" id="IPR017853">
    <property type="entry name" value="GH"/>
</dbReference>
<comment type="caution">
    <text evidence="4">The sequence shown here is derived from an EMBL/GenBank/DDBJ whole genome shotgun (WGS) entry which is preliminary data.</text>
</comment>
<reference evidence="4 5" key="1">
    <citation type="submission" date="2018-06" db="EMBL/GenBank/DDBJ databases">
        <title>Genomic Encyclopedia of Archaeal and Bacterial Type Strains, Phase II (KMG-II): from individual species to whole genera.</title>
        <authorList>
            <person name="Goeker M."/>
        </authorList>
    </citation>
    <scope>NUCLEOTIDE SEQUENCE [LARGE SCALE GENOMIC DNA]</scope>
    <source>
        <strain evidence="4 5">JCM 11668</strain>
    </source>
</reference>
<dbReference type="Pfam" id="PF13547">
    <property type="entry name" value="GTA_TIM"/>
    <property type="match status" value="1"/>
</dbReference>
<dbReference type="RefSeq" id="WP_110779767.1">
    <property type="nucleotide sequence ID" value="NZ_QJTI01000002.1"/>
</dbReference>
<evidence type="ECO:0000313" key="5">
    <source>
        <dbReference type="Proteomes" id="UP000248148"/>
    </source>
</evidence>
<feature type="domain" description="Rcc01698-like C-terminal" evidence="3">
    <location>
        <begin position="1029"/>
        <end position="1126"/>
    </location>
</feature>
<organism evidence="4 5">
    <name type="scientific">Rhodopseudomonas faecalis</name>
    <dbReference type="NCBI Taxonomy" id="99655"/>
    <lineage>
        <taxon>Bacteria</taxon>
        <taxon>Pseudomonadati</taxon>
        <taxon>Pseudomonadota</taxon>
        <taxon>Alphaproteobacteria</taxon>
        <taxon>Hyphomicrobiales</taxon>
        <taxon>Nitrobacteraceae</taxon>
        <taxon>Rhodopseudomonas</taxon>
    </lineage>
</organism>
<dbReference type="SUPFAM" id="SSF51445">
    <property type="entry name" value="(Trans)glycosidases"/>
    <property type="match status" value="1"/>
</dbReference>
<dbReference type="Gene3D" id="3.20.20.80">
    <property type="entry name" value="Glycosidases"/>
    <property type="match status" value="1"/>
</dbReference>
<dbReference type="CDD" id="cd19607">
    <property type="entry name" value="GTA_TIM-barrel-like"/>
    <property type="match status" value="1"/>
</dbReference>
<evidence type="ECO:0000259" key="1">
    <source>
        <dbReference type="Pfam" id="PF13547"/>
    </source>
</evidence>
<dbReference type="InterPro" id="IPR025195">
    <property type="entry name" value="GTA_TIM_dom"/>
</dbReference>
<proteinExistence type="predicted"/>
<keyword evidence="5" id="KW-1185">Reference proteome</keyword>
<feature type="domain" description="Tip attachment protein J" evidence="2">
    <location>
        <begin position="775"/>
        <end position="936"/>
    </location>
</feature>
<gene>
    <name evidence="4" type="ORF">BJ122_102173</name>
</gene>
<evidence type="ECO:0000313" key="4">
    <source>
        <dbReference type="EMBL" id="PYF04947.1"/>
    </source>
</evidence>
<dbReference type="InterPro" id="IPR056490">
    <property type="entry name" value="Rcc01698_C"/>
</dbReference>
<dbReference type="InterPro" id="IPR032876">
    <property type="entry name" value="J_dom"/>
</dbReference>
<dbReference type="Pfam" id="PF23666">
    <property type="entry name" value="Rcc01698_C"/>
    <property type="match status" value="1"/>
</dbReference>
<dbReference type="OrthoDB" id="8445115at2"/>
<protein>
    <submittedName>
        <fullName evidence="4">Putative tail protein</fullName>
    </submittedName>
</protein>
<name>A0A318TM55_9BRAD</name>
<accession>A0A318TM55</accession>
<feature type="domain" description="GTA TIM-barrel-like" evidence="1">
    <location>
        <begin position="416"/>
        <end position="717"/>
    </location>
</feature>
<dbReference type="EMBL" id="QJTI01000002">
    <property type="protein sequence ID" value="PYF04947.1"/>
    <property type="molecule type" value="Genomic_DNA"/>
</dbReference>
<dbReference type="Pfam" id="PF13550">
    <property type="entry name" value="Phage-tail_3"/>
    <property type="match status" value="1"/>
</dbReference>
<sequence length="1281" mass="136250">MAALVLSVAGGAVGALFGPIGAIAGRLAGALVGNALDRSLFGAERSVEGPRLADLDVMASTEGAPIARVYGRARLAGQVIWATALEEVVTVQRSSGGKGGGGGGQSVTTTTYSYFANFAVGLCEGEIAQVGRIWADGRPLDRSQFAIRVHRGGEQQQPDELIVAREGAANAPAYRGLAYVVFERMALQDFGNRIPQLSFEIIRPVGALERMVRAVTLIPGSTEFGYAPSTVVQLRGYGSSAPENRHVSTAASDVEAALDELQTLCPNLTRVAVVVAWFGTDLRAGQCRVRPGIDNLSKVTWPLSWSVDGVSRTFAYQVSQVDGRPAYGGTPSDDSVRQLISELKARGLRVTLYPFVMMDIAPGNALPDPWTGAASQPAYPWRGRITCDPAPGRPGSPQGSAAAASQVAAFFTGGDWNYRRMVLHYARLSRDAGGVDALLIGSELKALTRVRSGSGVYPAVSALVSLAAEVKAIVGSSTLVSYGADWTEYGADVVTPDASELRFPLDALWASPAIDAVGIDYYAPLADWRDGGDHLDAAGSASIYERDYLAGNLRGGEAYDWYYADQAGRMAQQRLPITDGLGKPWLYRPKDLWNWWGSAHYERVGGVELTTPTAWTPMSKPIWLTELGCPAVDKGANQPSVFPDPKSSENFAPHFSSGERDDLMQRRYLEAVLGSFDPAFGASAAFNPLSPRYGGRMVEPSAIYLWTWDARPFPAFPAAEQVWSDAANWQTGHWLTGRLGGAPLDALVGAILEDAGVDGVDASSLRELCDGYVVDRPMTPRAMIEPLAMAFAFDASAASGTLRFLPRGGLPKAEFGEHDLVLPDNGAPLRLTRAQESELPREMSIGFSDADTDYRRTAVRSRRLVGGASRMLHADLAVISSSEAAIRRAEITLQDVWAGRDSAQFALGRAHIGLVPGDVVALTVQQRRGLYEITELIDTDYRVVKARSIDPSVFAAPLPVPRRLAPDMPAALGPAQVIALDLPMLDSVEPATLTRLAVFADPWPGEMTIWTSPDGSSFAPAAVARAPCTIGETLDPLPAGPLALWDRGTSFRVRLSSGTLASIADALVFDGGNAAAIGTPAGWEVLQFGSAELVDHDTYRLSRLLRGQLGSEQAMVPMLPAGAPLVLLDRNLVALARGREALGRPIAVRVAATGRSHDDVMASALTVTPGPTALRPLAPAHLRAQRTGAGVQLSWIRRSRVDADSWSGEVPLGEDSEAYLLEILAGSTVVRSISCTAPQALYPAAQEVADFGGPQTQLQVRVAQLSAAVGAGFATTRLLTL</sequence>
<dbReference type="Proteomes" id="UP000248148">
    <property type="component" value="Unassembled WGS sequence"/>
</dbReference>
<evidence type="ECO:0000259" key="3">
    <source>
        <dbReference type="Pfam" id="PF23666"/>
    </source>
</evidence>
<evidence type="ECO:0000259" key="2">
    <source>
        <dbReference type="Pfam" id="PF13550"/>
    </source>
</evidence>